<dbReference type="Proteomes" id="UP000293623">
    <property type="component" value="Unassembled WGS sequence"/>
</dbReference>
<evidence type="ECO:0000313" key="1">
    <source>
        <dbReference type="EMBL" id="RXZ64577.1"/>
    </source>
</evidence>
<protein>
    <recommendedName>
        <fullName evidence="3">ABM domain-containing protein</fullName>
    </recommendedName>
</protein>
<name>A0A4Q2KJR6_9SPHN</name>
<sequence>MSEQMLFRNVMGITPGSLDPFRKAVKEAIEFVERNAPQLMVRTYIDERQMRAVSFQLYRNSQDVLRHWELSDPYIRNVGGNCTVESFEVYGEPSEEVLAGLVRVFPDGRLCVMGPLAGFSRF</sequence>
<dbReference type="OrthoDB" id="8420274at2"/>
<dbReference type="EMBL" id="SDPV01000002">
    <property type="protein sequence ID" value="RXZ64577.1"/>
    <property type="molecule type" value="Genomic_DNA"/>
</dbReference>
<comment type="caution">
    <text evidence="1">The sequence shown here is derived from an EMBL/GenBank/DDBJ whole genome shotgun (WGS) entry which is preliminary data.</text>
</comment>
<evidence type="ECO:0008006" key="3">
    <source>
        <dbReference type="Google" id="ProtNLM"/>
    </source>
</evidence>
<reference evidence="1 2" key="1">
    <citation type="submission" date="2019-01" db="EMBL/GenBank/DDBJ databases">
        <title>Altererythrobacter rhizovicinus sp. nov., isolated from the rhizosphere soil of Haloxylon ammodendron.</title>
        <authorList>
            <person name="Li H.-P."/>
            <person name="Gou J.-Y."/>
            <person name="Yao D."/>
            <person name="Han Q.-Q."/>
            <person name="Shao K.-Z."/>
            <person name="Zhao Q."/>
            <person name="Zhang J.-L."/>
        </authorList>
    </citation>
    <scope>NUCLEOTIDE SEQUENCE [LARGE SCALE GENOMIC DNA]</scope>
    <source>
        <strain evidence="1 2">AY-3R</strain>
    </source>
</reference>
<gene>
    <name evidence="1" type="ORF">ETX26_11870</name>
</gene>
<keyword evidence="2" id="KW-1185">Reference proteome</keyword>
<accession>A0A4Q2KJR6</accession>
<proteinExistence type="predicted"/>
<organism evidence="1 2">
    <name type="scientific">Pelagerythrobacter rhizovicinus</name>
    <dbReference type="NCBI Taxonomy" id="2268576"/>
    <lineage>
        <taxon>Bacteria</taxon>
        <taxon>Pseudomonadati</taxon>
        <taxon>Pseudomonadota</taxon>
        <taxon>Alphaproteobacteria</taxon>
        <taxon>Sphingomonadales</taxon>
        <taxon>Erythrobacteraceae</taxon>
        <taxon>Pelagerythrobacter</taxon>
    </lineage>
</organism>
<dbReference type="AlphaFoldDB" id="A0A4Q2KJR6"/>
<dbReference type="RefSeq" id="WP_129524884.1">
    <property type="nucleotide sequence ID" value="NZ_SDPV01000002.1"/>
</dbReference>
<evidence type="ECO:0000313" key="2">
    <source>
        <dbReference type="Proteomes" id="UP000293623"/>
    </source>
</evidence>